<dbReference type="InterPro" id="IPR012964">
    <property type="entry name" value="DUF1702"/>
</dbReference>
<evidence type="ECO:0000313" key="2">
    <source>
        <dbReference type="Proteomes" id="UP000568380"/>
    </source>
</evidence>
<name>A0A7W7ZZ80_9ACTN</name>
<dbReference type="EMBL" id="JACHIN010000001">
    <property type="protein sequence ID" value="MBB5076144.1"/>
    <property type="molecule type" value="Genomic_DNA"/>
</dbReference>
<dbReference type="Proteomes" id="UP000568380">
    <property type="component" value="Unassembled WGS sequence"/>
</dbReference>
<organism evidence="1 2">
    <name type="scientific">Nonomuraea endophytica</name>
    <dbReference type="NCBI Taxonomy" id="714136"/>
    <lineage>
        <taxon>Bacteria</taxon>
        <taxon>Bacillati</taxon>
        <taxon>Actinomycetota</taxon>
        <taxon>Actinomycetes</taxon>
        <taxon>Streptosporangiales</taxon>
        <taxon>Streptosporangiaceae</taxon>
        <taxon>Nonomuraea</taxon>
    </lineage>
</organism>
<evidence type="ECO:0000313" key="1">
    <source>
        <dbReference type="EMBL" id="MBB5076144.1"/>
    </source>
</evidence>
<dbReference type="AlphaFoldDB" id="A0A7W7ZZ80"/>
<dbReference type="RefSeq" id="WP_184959280.1">
    <property type="nucleotide sequence ID" value="NZ_JACHIN010000001.1"/>
</dbReference>
<protein>
    <recommendedName>
        <fullName evidence="3">DUF1702 family protein</fullName>
    </recommendedName>
</protein>
<comment type="caution">
    <text evidence="1">The sequence shown here is derived from an EMBL/GenBank/DDBJ whole genome shotgun (WGS) entry which is preliminary data.</text>
</comment>
<dbReference type="Pfam" id="PF08012">
    <property type="entry name" value="DUF1702"/>
    <property type="match status" value="1"/>
</dbReference>
<evidence type="ECO:0008006" key="3">
    <source>
        <dbReference type="Google" id="ProtNLM"/>
    </source>
</evidence>
<reference evidence="1 2" key="1">
    <citation type="submission" date="2020-08" db="EMBL/GenBank/DDBJ databases">
        <title>Genomic Encyclopedia of Type Strains, Phase IV (KMG-IV): sequencing the most valuable type-strain genomes for metagenomic binning, comparative biology and taxonomic classification.</title>
        <authorList>
            <person name="Goeker M."/>
        </authorList>
    </citation>
    <scope>NUCLEOTIDE SEQUENCE [LARGE SCALE GENOMIC DNA]</scope>
    <source>
        <strain evidence="1 2">DSM 45385</strain>
    </source>
</reference>
<proteinExistence type="predicted"/>
<keyword evidence="2" id="KW-1185">Reference proteome</keyword>
<gene>
    <name evidence="1" type="ORF">HNR40_001590</name>
</gene>
<accession>A0A7W7ZZ80</accession>
<sequence length="294" mass="32031">MRKLLCQDAAQVDFERRGFRLGPARGHLEAVGLAFVAGFNAAGPDGMDVSGLAPEMWGFAYEGAGMACAMHDVLTLSGGRRLAALLAGRGREHAYPIHLGAGWAFARLRLRPWPMRKALDPLLRWLSWDGYGFHQAFFRQPVGLTTNGVRRAIRDQGYGRALWFRECADVDALAVTIAAFPLDRHADLWSGAGLAAVHAGGATPDDLVRLARHAGENRADLAQGASFAAAARVRSGLVPAHTEQAIEILAGAGPERAADWAEQARRGRGHTAEEFQLWRAEIRRLWGSRRNVRS</sequence>